<proteinExistence type="predicted"/>
<feature type="non-terminal residue" evidence="2">
    <location>
        <position position="28"/>
    </location>
</feature>
<organism evidence="2">
    <name type="scientific">marine metagenome</name>
    <dbReference type="NCBI Taxonomy" id="408172"/>
    <lineage>
        <taxon>unclassified sequences</taxon>
        <taxon>metagenomes</taxon>
        <taxon>ecological metagenomes</taxon>
    </lineage>
</organism>
<evidence type="ECO:0000256" key="1">
    <source>
        <dbReference type="SAM" id="Phobius"/>
    </source>
</evidence>
<reference evidence="2" key="1">
    <citation type="submission" date="2018-05" db="EMBL/GenBank/DDBJ databases">
        <authorList>
            <person name="Lanie J.A."/>
            <person name="Ng W.-L."/>
            <person name="Kazmierczak K.M."/>
            <person name="Andrzejewski T.M."/>
            <person name="Davidsen T.M."/>
            <person name="Wayne K.J."/>
            <person name="Tettelin H."/>
            <person name="Glass J.I."/>
            <person name="Rusch D."/>
            <person name="Podicherti R."/>
            <person name="Tsui H.-C.T."/>
            <person name="Winkler M.E."/>
        </authorList>
    </citation>
    <scope>NUCLEOTIDE SEQUENCE</scope>
</reference>
<accession>A0A382FJ87</accession>
<keyword evidence="1" id="KW-0812">Transmembrane</keyword>
<name>A0A382FJ87_9ZZZZ</name>
<feature type="transmembrane region" description="Helical" evidence="1">
    <location>
        <begin position="6"/>
        <end position="27"/>
    </location>
</feature>
<keyword evidence="1" id="KW-1133">Transmembrane helix</keyword>
<protein>
    <submittedName>
        <fullName evidence="2">Uncharacterized protein</fullName>
    </submittedName>
</protein>
<evidence type="ECO:0000313" key="2">
    <source>
        <dbReference type="EMBL" id="SVB62354.1"/>
    </source>
</evidence>
<dbReference type="EMBL" id="UINC01049962">
    <property type="protein sequence ID" value="SVB62354.1"/>
    <property type="molecule type" value="Genomic_DNA"/>
</dbReference>
<keyword evidence="1" id="KW-0472">Membrane</keyword>
<dbReference type="AlphaFoldDB" id="A0A382FJ87"/>
<sequence>MLGVGLMPGVDIGMVPVVYLFNISVLAY</sequence>
<gene>
    <name evidence="2" type="ORF">METZ01_LOCUS215208</name>
</gene>